<dbReference type="Gene3D" id="3.40.630.10">
    <property type="entry name" value="Zn peptidases"/>
    <property type="match status" value="2"/>
</dbReference>
<dbReference type="GO" id="GO:0016787">
    <property type="term" value="F:hydrolase activity"/>
    <property type="evidence" value="ECO:0007669"/>
    <property type="project" value="UniProtKB-KW"/>
</dbReference>
<dbReference type="EMBL" id="NHOZ01000056">
    <property type="protein sequence ID" value="OYR64049.1"/>
    <property type="molecule type" value="Genomic_DNA"/>
</dbReference>
<proteinExistence type="predicted"/>
<dbReference type="Gene3D" id="3.30.70.360">
    <property type="match status" value="1"/>
</dbReference>
<dbReference type="Pfam" id="PF07687">
    <property type="entry name" value="M20_dimer"/>
    <property type="match status" value="1"/>
</dbReference>
<dbReference type="PANTHER" id="PTHR43808">
    <property type="entry name" value="ACETYLORNITHINE DEACETYLASE"/>
    <property type="match status" value="1"/>
</dbReference>
<evidence type="ECO:0000313" key="7">
    <source>
        <dbReference type="Proteomes" id="UP000215731"/>
    </source>
</evidence>
<sequence>MTPPRLPEPVERFLSDNRADLVSIAETLLSHDTANPPGHTAAAVSWIASRLEAAGVDLERIAVDPEKPNLVATLPGTSDRTLCFVGHVDTVPFDGTEWSRDPLGERESDRLYGRGATDMKGAVAAMLQVALAYAESDAAPPVDLQFAFVSDEETGGDAGLPSVREAIEFVPDACVIGETTSRNGRCAVSIADRGAIWLTLEATGEAAHGSRPMLGINAIDRLTAAIDRLKREFGTRELDVAPEMAPIVEESVGFHEEELDAETVRNLFRYPTVNLGVIEGGSAVNAVPASARAEVDVRLTATVETRDALGSIRRCLGGIEGISIADVSWSRGSYEPVDSPLVEASTAAAESVVEGRVYRRSATGGGDAKDLRHDGIPTVEFGFGTDTAHAVDEYTTVDALNRNAEAYARLVGEFAARIDDGAGDSDDR</sequence>
<dbReference type="InterPro" id="IPR001261">
    <property type="entry name" value="ArgE/DapE_CS"/>
</dbReference>
<evidence type="ECO:0000259" key="5">
    <source>
        <dbReference type="Pfam" id="PF07687"/>
    </source>
</evidence>
<evidence type="ECO:0000313" key="6">
    <source>
        <dbReference type="EMBL" id="OYR64049.1"/>
    </source>
</evidence>
<comment type="cofactor">
    <cofactor evidence="1">
        <name>Zn(2+)</name>
        <dbReference type="ChEBI" id="CHEBI:29105"/>
    </cofactor>
</comment>
<dbReference type="PROSITE" id="PS00759">
    <property type="entry name" value="ARGE_DAPE_CPG2_2"/>
    <property type="match status" value="1"/>
</dbReference>
<keyword evidence="4" id="KW-0862">Zinc</keyword>
<dbReference type="InterPro" id="IPR050072">
    <property type="entry name" value="Peptidase_M20A"/>
</dbReference>
<dbReference type="PANTHER" id="PTHR43808:SF32">
    <property type="entry name" value="ARGE_DAPE-RELATED DEACYLASE"/>
    <property type="match status" value="1"/>
</dbReference>
<dbReference type="GO" id="GO:0046872">
    <property type="term" value="F:metal ion binding"/>
    <property type="evidence" value="ECO:0007669"/>
    <property type="project" value="UniProtKB-KW"/>
</dbReference>
<dbReference type="SUPFAM" id="SSF53187">
    <property type="entry name" value="Zn-dependent exopeptidases"/>
    <property type="match status" value="1"/>
</dbReference>
<organism evidence="6 7">
    <name type="scientific">Halorubrum ezzemoulense</name>
    <name type="common">Halorubrum chaoviator</name>
    <dbReference type="NCBI Taxonomy" id="337243"/>
    <lineage>
        <taxon>Archaea</taxon>
        <taxon>Methanobacteriati</taxon>
        <taxon>Methanobacteriota</taxon>
        <taxon>Stenosarchaea group</taxon>
        <taxon>Halobacteria</taxon>
        <taxon>Halobacteriales</taxon>
        <taxon>Haloferacaceae</taxon>
        <taxon>Halorubrum</taxon>
    </lineage>
</organism>
<evidence type="ECO:0000256" key="3">
    <source>
        <dbReference type="ARBA" id="ARBA00022801"/>
    </source>
</evidence>
<accession>A0A256J5E2</accession>
<comment type="caution">
    <text evidence="6">The sequence shown here is derived from an EMBL/GenBank/DDBJ whole genome shotgun (WGS) entry which is preliminary data.</text>
</comment>
<dbReference type="SUPFAM" id="SSF55031">
    <property type="entry name" value="Bacterial exopeptidase dimerisation domain"/>
    <property type="match status" value="1"/>
</dbReference>
<evidence type="ECO:0000256" key="4">
    <source>
        <dbReference type="ARBA" id="ARBA00022833"/>
    </source>
</evidence>
<dbReference type="Pfam" id="PF01546">
    <property type="entry name" value="Peptidase_M20"/>
    <property type="match status" value="1"/>
</dbReference>
<dbReference type="AlphaFoldDB" id="A0A256J5E2"/>
<dbReference type="InterPro" id="IPR002933">
    <property type="entry name" value="Peptidase_M20"/>
</dbReference>
<name>A0A256J5E2_HALEZ</name>
<evidence type="ECO:0000256" key="2">
    <source>
        <dbReference type="ARBA" id="ARBA00022723"/>
    </source>
</evidence>
<dbReference type="RefSeq" id="WP_094552812.1">
    <property type="nucleotide sequence ID" value="NZ_NHOZ01000056.1"/>
</dbReference>
<evidence type="ECO:0000256" key="1">
    <source>
        <dbReference type="ARBA" id="ARBA00001947"/>
    </source>
</evidence>
<reference evidence="6 7" key="1">
    <citation type="journal article" date="2014" name="Front. Microbiol.">
        <title>Population and genomic analysis of the genus Halorubrum.</title>
        <authorList>
            <person name="Fullmer M.S."/>
            <person name="Soucy S.M."/>
            <person name="Swithers K.S."/>
            <person name="Makkay A.M."/>
            <person name="Wheeler R."/>
            <person name="Ventosa A."/>
            <person name="Gogarten J.P."/>
            <person name="Papke R.T."/>
        </authorList>
    </citation>
    <scope>NUCLEOTIDE SEQUENCE [LARGE SCALE GENOMIC DNA]</scope>
    <source>
        <strain evidence="6 7">Ga36</strain>
    </source>
</reference>
<keyword evidence="2" id="KW-0479">Metal-binding</keyword>
<feature type="domain" description="Peptidase M20 dimerisation" evidence="5">
    <location>
        <begin position="191"/>
        <end position="315"/>
    </location>
</feature>
<dbReference type="Proteomes" id="UP000215731">
    <property type="component" value="Unassembled WGS sequence"/>
</dbReference>
<keyword evidence="3" id="KW-0378">Hydrolase</keyword>
<gene>
    <name evidence="6" type="ORF">DJ80_06550</name>
</gene>
<protein>
    <submittedName>
        <fullName evidence="6">Acetylornithine deacetylase</fullName>
    </submittedName>
</protein>
<dbReference type="InterPro" id="IPR036264">
    <property type="entry name" value="Bact_exopeptidase_dim_dom"/>
</dbReference>
<dbReference type="InterPro" id="IPR011650">
    <property type="entry name" value="Peptidase_M20_dimer"/>
</dbReference>